<organism evidence="1 2">
    <name type="scientific">Syntrophothermus lipocalidus (strain DSM 12680 / TGB-C1)</name>
    <dbReference type="NCBI Taxonomy" id="643648"/>
    <lineage>
        <taxon>Bacteria</taxon>
        <taxon>Bacillati</taxon>
        <taxon>Bacillota</taxon>
        <taxon>Clostridia</taxon>
        <taxon>Eubacteriales</taxon>
        <taxon>Syntrophomonadaceae</taxon>
        <taxon>Syntrophothermus</taxon>
    </lineage>
</organism>
<dbReference type="AlphaFoldDB" id="D7CN18"/>
<reference evidence="2" key="1">
    <citation type="journal article" date="2010" name="Stand. Genomic Sci.">
        <title>Complete genome sequence of Syntrophothermus lipocalidus type strain (TGB-C1T).</title>
        <authorList>
            <consortium name="US DOE Joint Genome Institute (JGI-PGF)"/>
            <person name="Djao O."/>
            <person name="Zhang X."/>
            <person name="Lucas S."/>
            <person name="Lapidus A."/>
            <person name="Glavina Del Rio T."/>
            <person name="Nolan M."/>
            <person name="Tice H."/>
            <person name="Cheng J."/>
            <person name="Han C."/>
            <person name="Tapia R."/>
            <person name="Goodwin L."/>
            <person name="Pitluck S."/>
            <person name="Liolios K."/>
            <person name="Ivanova N."/>
            <person name="Mavromatis K."/>
            <person name="Mikhailova N."/>
            <person name="Ovchinnikova G."/>
            <person name="Pati A."/>
            <person name="Brambilla E."/>
            <person name="Chen A."/>
            <person name="Palaniappan K."/>
            <person name="Land M."/>
            <person name="Hauser L."/>
            <person name="Chang Y."/>
            <person name="Jeffries C."/>
            <person name="Rohde M."/>
            <person name="Sikorski J."/>
            <person name="Spring S."/>
            <person name="Goker M."/>
            <person name="Detter J."/>
            <person name="Woyke T."/>
            <person name="Bristow J."/>
            <person name="Eisen J."/>
            <person name="Markowitz V."/>
            <person name="Hugenholtz P."/>
            <person name="Kyrpides N."/>
            <person name="Klenk H."/>
        </authorList>
    </citation>
    <scope>NUCLEOTIDE SEQUENCE [LARGE SCALE GENOMIC DNA]</scope>
    <source>
        <strain evidence="2">DSM 12680 / TGB-C1</strain>
    </source>
</reference>
<name>D7CN18_SYNLT</name>
<dbReference type="Proteomes" id="UP000000378">
    <property type="component" value="Chromosome"/>
</dbReference>
<keyword evidence="2" id="KW-1185">Reference proteome</keyword>
<dbReference type="KEGG" id="slp:Slip_1340"/>
<reference evidence="1 2" key="2">
    <citation type="journal article" date="2010" name="Stand. Genomic Sci.">
        <title>Complete genome sequence of Syntrophothermus lipocalidus type strain (TGB-C1).</title>
        <authorList>
            <person name="Djao O.D."/>
            <person name="Zhang X."/>
            <person name="Lucas S."/>
            <person name="Lapidus A."/>
            <person name="Del Rio T.G."/>
            <person name="Nolan M."/>
            <person name="Tice H."/>
            <person name="Cheng J.F."/>
            <person name="Han C."/>
            <person name="Tapia R."/>
            <person name="Goodwin L."/>
            <person name="Pitluck S."/>
            <person name="Liolios K."/>
            <person name="Ivanova N."/>
            <person name="Mavromatis K."/>
            <person name="Mikhailova N."/>
            <person name="Ovchinnikova G."/>
            <person name="Pati A."/>
            <person name="Brambilla E."/>
            <person name="Chen A."/>
            <person name="Palaniappan K."/>
            <person name="Land M."/>
            <person name="Hauser L."/>
            <person name="Chang Y.J."/>
            <person name="Jeffries C.D."/>
            <person name="Rohde M."/>
            <person name="Sikorski J."/>
            <person name="Spring S."/>
            <person name="Goker M."/>
            <person name="Detter J.C."/>
            <person name="Woyke T."/>
            <person name="Bristow J."/>
            <person name="Eisen J.A."/>
            <person name="Markowitz V."/>
            <person name="Hugenholtz P."/>
            <person name="Kyrpides N.C."/>
            <person name="Klenk H.P."/>
        </authorList>
    </citation>
    <scope>NUCLEOTIDE SEQUENCE [LARGE SCALE GENOMIC DNA]</scope>
    <source>
        <strain evidence="2">DSM 12680 / TGB-C1</strain>
    </source>
</reference>
<protein>
    <submittedName>
        <fullName evidence="1">Uncharacterized protein</fullName>
    </submittedName>
</protein>
<gene>
    <name evidence="1" type="ordered locus">Slip_1340</name>
</gene>
<dbReference type="HOGENOM" id="CLU_3158691_0_0_9"/>
<evidence type="ECO:0000313" key="2">
    <source>
        <dbReference type="Proteomes" id="UP000000378"/>
    </source>
</evidence>
<proteinExistence type="predicted"/>
<accession>D7CN18</accession>
<sequence>MLTLKGKRFVWSSAECDVPIVNGSITNFHILSLSIEKLTPVLVKKLTT</sequence>
<evidence type="ECO:0000313" key="1">
    <source>
        <dbReference type="EMBL" id="ADI02103.1"/>
    </source>
</evidence>
<dbReference type="EMBL" id="CP002048">
    <property type="protein sequence ID" value="ADI02103.1"/>
    <property type="molecule type" value="Genomic_DNA"/>
</dbReference>